<comment type="caution">
    <text evidence="1">The sequence shown here is derived from an EMBL/GenBank/DDBJ whole genome shotgun (WGS) entry which is preliminary data.</text>
</comment>
<protein>
    <submittedName>
        <fullName evidence="1">Uncharacterized protein</fullName>
    </submittedName>
</protein>
<name>A0A1L9C6Z2_9EURY</name>
<accession>A0A1L9C6Z2</accession>
<evidence type="ECO:0000313" key="1">
    <source>
        <dbReference type="EMBL" id="OJH50244.1"/>
    </source>
</evidence>
<gene>
    <name evidence="1" type="ORF">MPF_0032</name>
</gene>
<dbReference type="Proteomes" id="UP000185713">
    <property type="component" value="Unassembled WGS sequence"/>
</dbReference>
<reference evidence="1 2" key="1">
    <citation type="submission" date="2014-12" db="EMBL/GenBank/DDBJ databases">
        <title>The genome sequence of Methanohalophilus portucalensis strain FDF1.</title>
        <authorList>
            <person name="Lai M.-C."/>
            <person name="Lai S.-J."/>
        </authorList>
    </citation>
    <scope>NUCLEOTIDE SEQUENCE [LARGE SCALE GENOMIC DNA]</scope>
    <source>
        <strain evidence="1 2">FDF-1</strain>
    </source>
</reference>
<dbReference type="AlphaFoldDB" id="A0A1L9C6Z2"/>
<sequence>MNNNPIHIKIKSKVIYGFKYYAQNILCTIA</sequence>
<evidence type="ECO:0000313" key="2">
    <source>
        <dbReference type="Proteomes" id="UP000185713"/>
    </source>
</evidence>
<dbReference type="EMBL" id="JWTK01000001">
    <property type="protein sequence ID" value="OJH50244.1"/>
    <property type="molecule type" value="Genomic_DNA"/>
</dbReference>
<organism evidence="1 2">
    <name type="scientific">Methanohalophilus portucalensis FDF-1</name>
    <dbReference type="NCBI Taxonomy" id="523843"/>
    <lineage>
        <taxon>Archaea</taxon>
        <taxon>Methanobacteriati</taxon>
        <taxon>Methanobacteriota</taxon>
        <taxon>Stenosarchaea group</taxon>
        <taxon>Methanomicrobia</taxon>
        <taxon>Methanosarcinales</taxon>
        <taxon>Methanosarcinaceae</taxon>
        <taxon>Methanohalophilus</taxon>
    </lineage>
</organism>
<proteinExistence type="predicted"/>